<accession>A0ACC2I885</accession>
<dbReference type="EMBL" id="JAPHNI010000419">
    <property type="protein sequence ID" value="KAJ8111292.1"/>
    <property type="molecule type" value="Genomic_DNA"/>
</dbReference>
<comment type="caution">
    <text evidence="1">The sequence shown here is derived from an EMBL/GenBank/DDBJ whole genome shotgun (WGS) entry which is preliminary data.</text>
</comment>
<gene>
    <name evidence="1" type="ORF">OPT61_g6078</name>
</gene>
<dbReference type="Proteomes" id="UP001153331">
    <property type="component" value="Unassembled WGS sequence"/>
</dbReference>
<evidence type="ECO:0000313" key="2">
    <source>
        <dbReference type="Proteomes" id="UP001153331"/>
    </source>
</evidence>
<sequence length="1071" mass="119127">MVYKQLFINNEYVDATSGETLSIFNPHDESLVADDIQVASPEDVDKAVAAARVAFKGEWSKWTPLQRSSAMLKFADLVDEHIEELASWETKSMGQPISVARQIYGMFGGIVRYYAGWTDKLPGEAWTEDELGMYKIVQYDPIGVCAGIGAWNGTGLFFAYKVFAALAAGCTIVYKGSEKSPIGLVQLGQFIKEAGFPPGVVNIITGAGAVGAALASHMDVNKISFTGSAFAGKKVQQLAASSNLKRVTLELGGKSPSLIFPDANLELALQQHSQNFLMNSGQICVATSRTFVHEDIAEEFVQGLKTRFEQLTHTMGQPSDPKTFLGPLADKAQFERVMNFLDIGKKEAELVTGGTRLGDDGLYVKPTIFLNPKDDAKIYREEIFGPVITIRTFKTEEEAIKLANDTSFGLSSCIYTASIPRALRIAKHIDAGGVNINTSQMVTANVPFGGAKQSGIGREGGLAGLMNYVEAKTIVIKLHVAAKRSAKRADTYLETTARLRESNAVSRRYETKQAVITTWLKRHGSTSTLRTQLQAPFPKLVRLHNPAQAHAALARLSHVSAPRCPPRADWLEGAKESHCGCIALLQVYRIYPAQLPKFDALTQLVLTDVRDSTLRSLRLHCPSAEGLPTDSPVSFQSPTMEPNPFENADAEWSDEEELIPRRRRRTQYVPPPVKVTRGAETSSEGSSELSPELYSKNGSPLVPPKSPSRPGVRPGSSQEDLVQRFYQVTRERDALRKELQRKSMGPNGIPARGSAVFKSEEKTLIEELQALRYEIRIWSEEYFSGPTSSRSKRPHFYAAKDLFGGLTDNYTIYLKHPDDRPLLIQAYIWSTLQKKIFNNFQKGSGYMWAGKLGDKKLRPINDTLRKAVKNEAQAEEYHQWRSMTVNLLVPREDGKWRPTFDAAPVLKSISRLCSRMRRKLRPYSTRSLRDSKEQLSTIVSASVALDLKMKRQLADYRFVTFTGGKPNQFWGYGFYDSEMEDVYDDSDDSDSGRGRDNYGDGHSVKARRVELALAPALERCGNANGHVFDQSFILVKADVSCKRLQRMEKPARPKRVSKNGSKSFGMWSRRS</sequence>
<proteinExistence type="predicted"/>
<keyword evidence="2" id="KW-1185">Reference proteome</keyword>
<protein>
    <submittedName>
        <fullName evidence="1">Uncharacterized protein</fullName>
    </submittedName>
</protein>
<evidence type="ECO:0000313" key="1">
    <source>
        <dbReference type="EMBL" id="KAJ8111292.1"/>
    </source>
</evidence>
<organism evidence="1 2">
    <name type="scientific">Boeremia exigua</name>
    <dbReference type="NCBI Taxonomy" id="749465"/>
    <lineage>
        <taxon>Eukaryota</taxon>
        <taxon>Fungi</taxon>
        <taxon>Dikarya</taxon>
        <taxon>Ascomycota</taxon>
        <taxon>Pezizomycotina</taxon>
        <taxon>Dothideomycetes</taxon>
        <taxon>Pleosporomycetidae</taxon>
        <taxon>Pleosporales</taxon>
        <taxon>Pleosporineae</taxon>
        <taxon>Didymellaceae</taxon>
        <taxon>Boeremia</taxon>
    </lineage>
</organism>
<reference evidence="1" key="1">
    <citation type="submission" date="2022-11" db="EMBL/GenBank/DDBJ databases">
        <title>Genome Sequence of Boeremia exigua.</title>
        <authorList>
            <person name="Buettner E."/>
        </authorList>
    </citation>
    <scope>NUCLEOTIDE SEQUENCE</scope>
    <source>
        <strain evidence="1">CU02</strain>
    </source>
</reference>
<name>A0ACC2I885_9PLEO</name>